<organism evidence="1 2">
    <name type="scientific">Psilocybe cyanescens</name>
    <dbReference type="NCBI Taxonomy" id="93625"/>
    <lineage>
        <taxon>Eukaryota</taxon>
        <taxon>Fungi</taxon>
        <taxon>Dikarya</taxon>
        <taxon>Basidiomycota</taxon>
        <taxon>Agaricomycotina</taxon>
        <taxon>Agaricomycetes</taxon>
        <taxon>Agaricomycetidae</taxon>
        <taxon>Agaricales</taxon>
        <taxon>Agaricineae</taxon>
        <taxon>Strophariaceae</taxon>
        <taxon>Psilocybe</taxon>
    </lineage>
</organism>
<dbReference type="OrthoDB" id="3335429at2759"/>
<proteinExistence type="predicted"/>
<evidence type="ECO:0000313" key="1">
    <source>
        <dbReference type="EMBL" id="PPQ90411.1"/>
    </source>
</evidence>
<sequence length="276" mass="30465">MSWSTFKCKNSDFQVKSAVDGTTYPVSRSALMNSDVFKDMFACCDAGTSGSEDEDALELQETSGELAALLCLLHDPPAPPEQIPSDDLFQKIRYDPATVIPLPLLVSLLFRLVDKYAIAEGVATNLRVHLRANAPAYPLEVYGFAALHEMDWEASEASQYVLPIASYRFEEIKVIPNVVSYHKLVRLQDFRVKALRDLLLGEEIFPHGYGACTTHYDSTTTSWDRQRKALMGRIDNATDVAGEMSALTETFTACKICCKACTAAVEMLAVSSIAFP</sequence>
<protein>
    <recommendedName>
        <fullName evidence="3">BTB domain-containing protein</fullName>
    </recommendedName>
</protein>
<evidence type="ECO:0000313" key="2">
    <source>
        <dbReference type="Proteomes" id="UP000283269"/>
    </source>
</evidence>
<accession>A0A409XI61</accession>
<dbReference type="Proteomes" id="UP000283269">
    <property type="component" value="Unassembled WGS sequence"/>
</dbReference>
<comment type="caution">
    <text evidence="1">The sequence shown here is derived from an EMBL/GenBank/DDBJ whole genome shotgun (WGS) entry which is preliminary data.</text>
</comment>
<name>A0A409XI61_PSICY</name>
<reference evidence="1 2" key="1">
    <citation type="journal article" date="2018" name="Evol. Lett.">
        <title>Horizontal gene cluster transfer increased hallucinogenic mushroom diversity.</title>
        <authorList>
            <person name="Reynolds H.T."/>
            <person name="Vijayakumar V."/>
            <person name="Gluck-Thaler E."/>
            <person name="Korotkin H.B."/>
            <person name="Matheny P.B."/>
            <person name="Slot J.C."/>
        </authorList>
    </citation>
    <scope>NUCLEOTIDE SEQUENCE [LARGE SCALE GENOMIC DNA]</scope>
    <source>
        <strain evidence="1 2">2631</strain>
    </source>
</reference>
<dbReference type="InParanoid" id="A0A409XI61"/>
<keyword evidence="2" id="KW-1185">Reference proteome</keyword>
<dbReference type="AlphaFoldDB" id="A0A409XI61"/>
<evidence type="ECO:0008006" key="3">
    <source>
        <dbReference type="Google" id="ProtNLM"/>
    </source>
</evidence>
<dbReference type="EMBL" id="NHYD01001635">
    <property type="protein sequence ID" value="PPQ90411.1"/>
    <property type="molecule type" value="Genomic_DNA"/>
</dbReference>
<gene>
    <name evidence="1" type="ORF">CVT25_014929</name>
</gene>